<evidence type="ECO:0000256" key="1">
    <source>
        <dbReference type="SAM" id="SignalP"/>
    </source>
</evidence>
<name>A0AAW0G2Z2_9APHY</name>
<evidence type="ECO:0000313" key="3">
    <source>
        <dbReference type="Proteomes" id="UP001385951"/>
    </source>
</evidence>
<dbReference type="Proteomes" id="UP001385951">
    <property type="component" value="Unassembled WGS sequence"/>
</dbReference>
<keyword evidence="1" id="KW-0732">Signal</keyword>
<dbReference type="AlphaFoldDB" id="A0AAW0G2Z2"/>
<gene>
    <name evidence="2" type="ORF">QCA50_011224</name>
</gene>
<comment type="caution">
    <text evidence="2">The sequence shown here is derived from an EMBL/GenBank/DDBJ whole genome shotgun (WGS) entry which is preliminary data.</text>
</comment>
<dbReference type="EMBL" id="JASBNA010000019">
    <property type="protein sequence ID" value="KAK7685877.1"/>
    <property type="molecule type" value="Genomic_DNA"/>
</dbReference>
<sequence>MISWLFFYLFATFTPVFSSQCPYKTPMLKDFLHQVWVGCLVRLSSLGRVLRNHIPATWSTIKQRCKGPRDSLNTWSAVLMAHEETEVREKGIWDLSTLICSQELLREKQLDEAIAEFFQYCDVRSLLHCFKYPSQGVGPDVQGVLPYIPRGFKSYLQTAFVHCTHIFHNALCIIGIL</sequence>
<accession>A0AAW0G2Z2</accession>
<proteinExistence type="predicted"/>
<organism evidence="2 3">
    <name type="scientific">Cerrena zonata</name>
    <dbReference type="NCBI Taxonomy" id="2478898"/>
    <lineage>
        <taxon>Eukaryota</taxon>
        <taxon>Fungi</taxon>
        <taxon>Dikarya</taxon>
        <taxon>Basidiomycota</taxon>
        <taxon>Agaricomycotina</taxon>
        <taxon>Agaricomycetes</taxon>
        <taxon>Polyporales</taxon>
        <taxon>Cerrenaceae</taxon>
        <taxon>Cerrena</taxon>
    </lineage>
</organism>
<protein>
    <submittedName>
        <fullName evidence="2">Uncharacterized protein</fullName>
    </submittedName>
</protein>
<feature type="signal peptide" evidence="1">
    <location>
        <begin position="1"/>
        <end position="18"/>
    </location>
</feature>
<reference evidence="2 3" key="1">
    <citation type="submission" date="2022-09" db="EMBL/GenBank/DDBJ databases">
        <authorList>
            <person name="Palmer J.M."/>
        </authorList>
    </citation>
    <scope>NUCLEOTIDE SEQUENCE [LARGE SCALE GENOMIC DNA]</scope>
    <source>
        <strain evidence="2 3">DSM 7382</strain>
    </source>
</reference>
<evidence type="ECO:0000313" key="2">
    <source>
        <dbReference type="EMBL" id="KAK7685877.1"/>
    </source>
</evidence>
<feature type="chain" id="PRO_5044024409" evidence="1">
    <location>
        <begin position="19"/>
        <end position="177"/>
    </location>
</feature>
<keyword evidence="3" id="KW-1185">Reference proteome</keyword>